<gene>
    <name evidence="1" type="ORF">EES38_17185</name>
</gene>
<dbReference type="RefSeq" id="WP_124938441.1">
    <property type="nucleotide sequence ID" value="NZ_RJVQ01000009.1"/>
</dbReference>
<name>A0A3N9TY31_9VIBR</name>
<reference evidence="1 2" key="1">
    <citation type="submission" date="2018-11" db="EMBL/GenBank/DDBJ databases">
        <title>Vibrio LJC006 sp. nov., isolated from seawater during the bloom of the enteromorpha.</title>
        <authorList>
            <person name="Liang J."/>
        </authorList>
    </citation>
    <scope>NUCLEOTIDE SEQUENCE [LARGE SCALE GENOMIC DNA]</scope>
    <source>
        <strain evidence="1 2">LJC006</strain>
    </source>
</reference>
<evidence type="ECO:0000313" key="2">
    <source>
        <dbReference type="Proteomes" id="UP000281112"/>
    </source>
</evidence>
<sequence>MLLDVLVQSVNEFQVDFRQLCDKHYPAIHNQGMTEHHLGLALARRMARTLIEFGHGCDYQPLDINRNGDKAPHYRVTSDIGTVWVITHHFVNASQTYRNQILKKIAIWREEYGYAIQPNDLLLLVSDHWINRQTQSRNLLHWWMGSLPDHIEDYLSQGITLKECDSQLTQSLDEYFQASPCFIKYSHPLLRNRDNLSFKKYVHLYAVLQWA</sequence>
<dbReference type="EMBL" id="RJVQ01000009">
    <property type="protein sequence ID" value="RQW61842.1"/>
    <property type="molecule type" value="Genomic_DNA"/>
</dbReference>
<protein>
    <submittedName>
        <fullName evidence="1">Uncharacterized protein</fullName>
    </submittedName>
</protein>
<dbReference type="Proteomes" id="UP000281112">
    <property type="component" value="Unassembled WGS sequence"/>
</dbReference>
<accession>A0A3N9TY31</accession>
<proteinExistence type="predicted"/>
<evidence type="ECO:0000313" key="1">
    <source>
        <dbReference type="EMBL" id="RQW61842.1"/>
    </source>
</evidence>
<organism evidence="1 2">
    <name type="scientific">Vibrio viridaestus</name>
    <dbReference type="NCBI Taxonomy" id="2487322"/>
    <lineage>
        <taxon>Bacteria</taxon>
        <taxon>Pseudomonadati</taxon>
        <taxon>Pseudomonadota</taxon>
        <taxon>Gammaproteobacteria</taxon>
        <taxon>Vibrionales</taxon>
        <taxon>Vibrionaceae</taxon>
        <taxon>Vibrio</taxon>
    </lineage>
</organism>
<dbReference type="AlphaFoldDB" id="A0A3N9TY31"/>
<dbReference type="OrthoDB" id="5888987at2"/>
<comment type="caution">
    <text evidence="1">The sequence shown here is derived from an EMBL/GenBank/DDBJ whole genome shotgun (WGS) entry which is preliminary data.</text>
</comment>
<keyword evidence="2" id="KW-1185">Reference proteome</keyword>